<dbReference type="SUPFAM" id="SSF54523">
    <property type="entry name" value="Pili subunits"/>
    <property type="match status" value="1"/>
</dbReference>
<gene>
    <name evidence="11" type="ORF">BW727_100918</name>
</gene>
<dbReference type="InterPro" id="IPR053468">
    <property type="entry name" value="ComGE-like"/>
</dbReference>
<evidence type="ECO:0000256" key="10">
    <source>
        <dbReference type="SAM" id="Phobius"/>
    </source>
</evidence>
<evidence type="ECO:0000256" key="5">
    <source>
        <dbReference type="ARBA" id="ARBA00022692"/>
    </source>
</evidence>
<dbReference type="OrthoDB" id="1798043at2"/>
<evidence type="ECO:0000256" key="6">
    <source>
        <dbReference type="ARBA" id="ARBA00022989"/>
    </source>
</evidence>
<sequence length="94" mass="10640">MKKKKWRSGFTLVEMLIVLFIISALSLLIIPNITKTTKKVNDDSKYALTQVIQTQASLYNLETSGTATLTILRDNNYITQEQFDKADGWGITVQ</sequence>
<dbReference type="InterPro" id="IPR012902">
    <property type="entry name" value="N_methyl_site"/>
</dbReference>
<dbReference type="EMBL" id="CP019728">
    <property type="protein sequence ID" value="AQS53310.1"/>
    <property type="molecule type" value="Genomic_DNA"/>
</dbReference>
<keyword evidence="12" id="KW-1185">Reference proteome</keyword>
<dbReference type="GO" id="GO:0005886">
    <property type="term" value="C:plasma membrane"/>
    <property type="evidence" value="ECO:0007669"/>
    <property type="project" value="UniProtKB-SubCell"/>
</dbReference>
<feature type="transmembrane region" description="Helical" evidence="10">
    <location>
        <begin position="12"/>
        <end position="30"/>
    </location>
</feature>
<keyword evidence="5 10" id="KW-0812">Transmembrane</keyword>
<dbReference type="Gene3D" id="3.30.700.10">
    <property type="entry name" value="Glycoprotein, Type 4 Pilin"/>
    <property type="match status" value="1"/>
</dbReference>
<evidence type="ECO:0000256" key="7">
    <source>
        <dbReference type="ARBA" id="ARBA00023136"/>
    </source>
</evidence>
<dbReference type="GO" id="GO:0009986">
    <property type="term" value="C:cell surface"/>
    <property type="evidence" value="ECO:0007669"/>
    <property type="project" value="UniProtKB-SubCell"/>
</dbReference>
<evidence type="ECO:0000256" key="8">
    <source>
        <dbReference type="ARBA" id="ARBA00023287"/>
    </source>
</evidence>
<keyword evidence="8" id="KW-0178">Competence</keyword>
<dbReference type="Pfam" id="PF07963">
    <property type="entry name" value="N_methyl"/>
    <property type="match status" value="1"/>
</dbReference>
<keyword evidence="4" id="KW-0488">Methylation</keyword>
<evidence type="ECO:0008006" key="13">
    <source>
        <dbReference type="Google" id="ProtNLM"/>
    </source>
</evidence>
<reference evidence="11 12" key="1">
    <citation type="journal article" date="2014" name="Int. J. Syst. Evol. Microbiol.">
        <title>Jeotgalibaca dankookensis gen. nov., sp. nov., a member of the family Carnobacteriaceae, isolated from seujeot (Korean traditional food).</title>
        <authorList>
            <person name="Lee D.G."/>
            <person name="Trujillo M.E."/>
            <person name="Kang H."/>
            <person name="Ahn T.Y."/>
        </authorList>
    </citation>
    <scope>NUCLEOTIDE SEQUENCE [LARGE SCALE GENOMIC DNA]</scope>
    <source>
        <strain evidence="11 12">EX-07</strain>
    </source>
</reference>
<comment type="similarity">
    <text evidence="9">Belongs to the ComGC family.</text>
</comment>
<evidence type="ECO:0000256" key="2">
    <source>
        <dbReference type="ARBA" id="ARBA00004241"/>
    </source>
</evidence>
<dbReference type="Proteomes" id="UP000188993">
    <property type="component" value="Chromosome"/>
</dbReference>
<comment type="subcellular location">
    <subcellularLocation>
        <location evidence="1">Cell membrane</location>
        <topology evidence="1">Single-pass membrane protein</topology>
    </subcellularLocation>
    <subcellularLocation>
        <location evidence="2">Cell surface</location>
    </subcellularLocation>
</comment>
<dbReference type="RefSeq" id="WP_062471801.1">
    <property type="nucleotide sequence ID" value="NZ_BBYN01000033.1"/>
</dbReference>
<evidence type="ECO:0000256" key="1">
    <source>
        <dbReference type="ARBA" id="ARBA00004162"/>
    </source>
</evidence>
<keyword evidence="7 10" id="KW-0472">Membrane</keyword>
<evidence type="ECO:0000256" key="9">
    <source>
        <dbReference type="ARBA" id="ARBA00043982"/>
    </source>
</evidence>
<dbReference type="AlphaFoldDB" id="A0A1S6IPC9"/>
<evidence type="ECO:0000256" key="4">
    <source>
        <dbReference type="ARBA" id="ARBA00022481"/>
    </source>
</evidence>
<evidence type="ECO:0000313" key="12">
    <source>
        <dbReference type="Proteomes" id="UP000188993"/>
    </source>
</evidence>
<name>A0A1S6IPC9_9LACT</name>
<dbReference type="NCBIfam" id="TIGR02532">
    <property type="entry name" value="IV_pilin_GFxxxE"/>
    <property type="match status" value="1"/>
</dbReference>
<keyword evidence="3" id="KW-1003">Cell membrane</keyword>
<dbReference type="GO" id="GO:0030420">
    <property type="term" value="P:establishment of competence for transformation"/>
    <property type="evidence" value="ECO:0007669"/>
    <property type="project" value="UniProtKB-KW"/>
</dbReference>
<protein>
    <recommendedName>
        <fullName evidence="13">ComG operon protein 3</fullName>
    </recommendedName>
</protein>
<organism evidence="11 12">
    <name type="scientific">Jeotgalibaca dankookensis</name>
    <dbReference type="NCBI Taxonomy" id="708126"/>
    <lineage>
        <taxon>Bacteria</taxon>
        <taxon>Bacillati</taxon>
        <taxon>Bacillota</taxon>
        <taxon>Bacilli</taxon>
        <taxon>Lactobacillales</taxon>
        <taxon>Carnobacteriaceae</taxon>
        <taxon>Jeotgalibaca</taxon>
    </lineage>
</organism>
<dbReference type="InterPro" id="IPR045584">
    <property type="entry name" value="Pilin-like"/>
</dbReference>
<proteinExistence type="inferred from homology"/>
<evidence type="ECO:0000256" key="3">
    <source>
        <dbReference type="ARBA" id="ARBA00022475"/>
    </source>
</evidence>
<dbReference type="NCBIfam" id="NF040999">
    <property type="entry name" value="pilin_ComGC"/>
    <property type="match status" value="1"/>
</dbReference>
<dbReference type="PIRSF" id="PIRSF029928">
    <property type="entry name" value="Late_competence_ComGC"/>
    <property type="match status" value="1"/>
</dbReference>
<dbReference type="KEGG" id="jda:BW727_100918"/>
<evidence type="ECO:0000313" key="11">
    <source>
        <dbReference type="EMBL" id="AQS53310.1"/>
    </source>
</evidence>
<dbReference type="PROSITE" id="PS00409">
    <property type="entry name" value="PROKAR_NTER_METHYL"/>
    <property type="match status" value="1"/>
</dbReference>
<dbReference type="NCBIfam" id="NF041013">
    <property type="entry name" value="T4P_ComGE"/>
    <property type="match status" value="1"/>
</dbReference>
<dbReference type="InterPro" id="IPR016940">
    <property type="entry name" value="ComGC"/>
</dbReference>
<accession>A0A1S6IPC9</accession>
<dbReference type="STRING" id="708126.BW727_100918"/>
<keyword evidence="6 10" id="KW-1133">Transmembrane helix</keyword>